<dbReference type="EMBL" id="WTPW01000891">
    <property type="protein sequence ID" value="KAF0471567.1"/>
    <property type="molecule type" value="Genomic_DNA"/>
</dbReference>
<evidence type="ECO:0000313" key="2">
    <source>
        <dbReference type="Proteomes" id="UP000439903"/>
    </source>
</evidence>
<dbReference type="Proteomes" id="UP000439903">
    <property type="component" value="Unassembled WGS sequence"/>
</dbReference>
<protein>
    <submittedName>
        <fullName evidence="1">Uncharacterized protein</fullName>
    </submittedName>
</protein>
<proteinExistence type="predicted"/>
<gene>
    <name evidence="1" type="ORF">F8M41_025224</name>
</gene>
<sequence length="115" mass="13331">MSFLTFPEYNGSCNPDDLVRNFKFVIAFCGGEPSEHEKLKLRLNISRSIYSGKNIQISKFSQLIEFLKADPSFKILKTNSKQKPLTLQFTYLTNVPVFIIEFWQLLSDAEIFDLK</sequence>
<dbReference type="AlphaFoldDB" id="A0A8H3XKI7"/>
<reference evidence="1 2" key="1">
    <citation type="journal article" date="2019" name="Environ. Microbiol.">
        <title>At the nexus of three kingdoms: the genome of the mycorrhizal fungus Gigaspora margarita provides insights into plant, endobacterial and fungal interactions.</title>
        <authorList>
            <person name="Venice F."/>
            <person name="Ghignone S."/>
            <person name="Salvioli di Fossalunga A."/>
            <person name="Amselem J."/>
            <person name="Novero M."/>
            <person name="Xianan X."/>
            <person name="Sedzielewska Toro K."/>
            <person name="Morin E."/>
            <person name="Lipzen A."/>
            <person name="Grigoriev I.V."/>
            <person name="Henrissat B."/>
            <person name="Martin F.M."/>
            <person name="Bonfante P."/>
        </authorList>
    </citation>
    <scope>NUCLEOTIDE SEQUENCE [LARGE SCALE GENOMIC DNA]</scope>
    <source>
        <strain evidence="1 2">BEG34</strain>
    </source>
</reference>
<comment type="caution">
    <text evidence="1">The sequence shown here is derived from an EMBL/GenBank/DDBJ whole genome shotgun (WGS) entry which is preliminary data.</text>
</comment>
<evidence type="ECO:0000313" key="1">
    <source>
        <dbReference type="EMBL" id="KAF0471567.1"/>
    </source>
</evidence>
<name>A0A8H3XKI7_GIGMA</name>
<organism evidence="1 2">
    <name type="scientific">Gigaspora margarita</name>
    <dbReference type="NCBI Taxonomy" id="4874"/>
    <lineage>
        <taxon>Eukaryota</taxon>
        <taxon>Fungi</taxon>
        <taxon>Fungi incertae sedis</taxon>
        <taxon>Mucoromycota</taxon>
        <taxon>Glomeromycotina</taxon>
        <taxon>Glomeromycetes</taxon>
        <taxon>Diversisporales</taxon>
        <taxon>Gigasporaceae</taxon>
        <taxon>Gigaspora</taxon>
    </lineage>
</organism>
<accession>A0A8H3XKI7</accession>
<keyword evidence="2" id="KW-1185">Reference proteome</keyword>